<dbReference type="InterPro" id="IPR010876">
    <property type="entry name" value="C1orf43"/>
</dbReference>
<name>A0A0N4VW78_HAEPC</name>
<dbReference type="Proteomes" id="UP000268014">
    <property type="component" value="Unassembled WGS sequence"/>
</dbReference>
<keyword evidence="3" id="KW-1185">Reference proteome</keyword>
<proteinExistence type="predicted"/>
<dbReference type="WBParaSite" id="HPLM_0000154801-mRNA-1">
    <property type="protein sequence ID" value="HPLM_0000154801-mRNA-1"/>
    <property type="gene ID" value="HPLM_0000154801"/>
</dbReference>
<evidence type="ECO:0000313" key="4">
    <source>
        <dbReference type="WBParaSite" id="HPLM_0000154801-mRNA-1"/>
    </source>
</evidence>
<reference evidence="4" key="1">
    <citation type="submission" date="2017-02" db="UniProtKB">
        <authorList>
            <consortium name="WormBaseParasite"/>
        </authorList>
    </citation>
    <scope>IDENTIFICATION</scope>
</reference>
<organism evidence="4">
    <name type="scientific">Haemonchus placei</name>
    <name type="common">Barber's pole worm</name>
    <dbReference type="NCBI Taxonomy" id="6290"/>
    <lineage>
        <taxon>Eukaryota</taxon>
        <taxon>Metazoa</taxon>
        <taxon>Ecdysozoa</taxon>
        <taxon>Nematoda</taxon>
        <taxon>Chromadorea</taxon>
        <taxon>Rhabditida</taxon>
        <taxon>Rhabditina</taxon>
        <taxon>Rhabditomorpha</taxon>
        <taxon>Strongyloidea</taxon>
        <taxon>Trichostrongylidae</taxon>
        <taxon>Haemonchus</taxon>
    </lineage>
</organism>
<keyword evidence="1" id="KW-0812">Transmembrane</keyword>
<keyword evidence="1" id="KW-0472">Membrane</keyword>
<protein>
    <submittedName>
        <fullName evidence="4">Secreted protein</fullName>
    </submittedName>
</protein>
<keyword evidence="1" id="KW-1133">Transmembrane helix</keyword>
<evidence type="ECO:0000313" key="2">
    <source>
        <dbReference type="EMBL" id="VDO10069.1"/>
    </source>
</evidence>
<gene>
    <name evidence="2" type="ORF">HPLM_LOCUS1546</name>
</gene>
<feature type="transmembrane region" description="Helical" evidence="1">
    <location>
        <begin position="12"/>
        <end position="29"/>
    </location>
</feature>
<dbReference type="Pfam" id="PF07406">
    <property type="entry name" value="NICE-3"/>
    <property type="match status" value="1"/>
</dbReference>
<reference evidence="2 3" key="2">
    <citation type="submission" date="2018-11" db="EMBL/GenBank/DDBJ databases">
        <authorList>
            <consortium name="Pathogen Informatics"/>
        </authorList>
    </citation>
    <scope>NUCLEOTIDE SEQUENCE [LARGE SCALE GENOMIC DNA]</scope>
    <source>
        <strain evidence="2 3">MHpl1</strain>
    </source>
</reference>
<accession>A0A0N4VW78</accession>
<dbReference type="OrthoDB" id="5960253at2759"/>
<dbReference type="EMBL" id="UZAF01002123">
    <property type="protein sequence ID" value="VDO10069.1"/>
    <property type="molecule type" value="Genomic_DNA"/>
</dbReference>
<evidence type="ECO:0000256" key="1">
    <source>
        <dbReference type="SAM" id="Phobius"/>
    </source>
</evidence>
<dbReference type="AlphaFoldDB" id="A0A0N4VW78"/>
<sequence length="97" mass="10993">MGWLIFDGISVLYVLTLCLLMIIIMAIFVQRQILRLRNNSARQRPNVSLRPISKKSCIGIEQMLEAVGTMRKSYLPRLTDCTTIGQREFSVASGSIF</sequence>
<evidence type="ECO:0000313" key="3">
    <source>
        <dbReference type="Proteomes" id="UP000268014"/>
    </source>
</evidence>
<dbReference type="OMA" id="SSHEYCT"/>